<dbReference type="OrthoDB" id="2604834at2"/>
<evidence type="ECO:0000313" key="2">
    <source>
        <dbReference type="Proteomes" id="UP000306912"/>
    </source>
</evidence>
<name>A0A5R8QGG4_9FIRM</name>
<dbReference type="RefSeq" id="WP_138189700.1">
    <property type="nucleotide sequence ID" value="NZ_VBWP01000001.1"/>
</dbReference>
<evidence type="ECO:0008006" key="3">
    <source>
        <dbReference type="Google" id="ProtNLM"/>
    </source>
</evidence>
<dbReference type="EMBL" id="VBWP01000001">
    <property type="protein sequence ID" value="TLG77088.1"/>
    <property type="molecule type" value="Genomic_DNA"/>
</dbReference>
<proteinExistence type="predicted"/>
<dbReference type="InParanoid" id="A0A5R8QGG4"/>
<organism evidence="1 2">
    <name type="scientific">Culicoidibacter larvae</name>
    <dbReference type="NCBI Taxonomy" id="2579976"/>
    <lineage>
        <taxon>Bacteria</taxon>
        <taxon>Bacillati</taxon>
        <taxon>Bacillota</taxon>
        <taxon>Culicoidibacteria</taxon>
        <taxon>Culicoidibacterales</taxon>
        <taxon>Culicoidibacteraceae</taxon>
        <taxon>Culicoidibacter</taxon>
    </lineage>
</organism>
<dbReference type="Proteomes" id="UP000306912">
    <property type="component" value="Unassembled WGS sequence"/>
</dbReference>
<dbReference type="SUPFAM" id="SSF63829">
    <property type="entry name" value="Calcium-dependent phosphotriesterase"/>
    <property type="match status" value="1"/>
</dbReference>
<gene>
    <name evidence="1" type="ORF">FEZ08_00285</name>
</gene>
<reference evidence="1 2" key="1">
    <citation type="submission" date="2019-05" db="EMBL/GenBank/DDBJ databases">
        <title>Culicoidintestinum kansasii gen. nov., sp. nov. from the gastrointestinal tract of the biting midge, Culicoides sonorensis.</title>
        <authorList>
            <person name="Neupane S."/>
            <person name="Ghosh A."/>
            <person name="Gunther S."/>
            <person name="Martin K."/>
            <person name="Zurek L."/>
        </authorList>
    </citation>
    <scope>NUCLEOTIDE SEQUENCE [LARGE SCALE GENOMIC DNA]</scope>
    <source>
        <strain evidence="1 2">CS-1</strain>
    </source>
</reference>
<dbReference type="AlphaFoldDB" id="A0A5R8QGG4"/>
<protein>
    <recommendedName>
        <fullName evidence="3">WD40 repeat domain-containing protein</fullName>
    </recommendedName>
</protein>
<comment type="caution">
    <text evidence="1">The sequence shown here is derived from an EMBL/GenBank/DDBJ whole genome shotgun (WGS) entry which is preliminary data.</text>
</comment>
<accession>A0A5R8QGG4</accession>
<evidence type="ECO:0000313" key="1">
    <source>
        <dbReference type="EMBL" id="TLG77088.1"/>
    </source>
</evidence>
<keyword evidence="2" id="KW-1185">Reference proteome</keyword>
<sequence length="323" mass="36672">MKNQLAMENVEAAFKGHIILDCAIRSEDLVYLMIRPDVTYEEAMDLEDYQIPTRVVVLKDNGAGPLGVGAREYQNFTRPLLGVSQKPVSQALLVSQDSDGTVAPLGGGQEWDAEDIATKGYPQCKHLQCIDGYTWAVGIERGVYKRLDIDKWQPVNAGFEAHAKDKSTKKGFADIAGFSEQEIYAVGGKGDIWKYDGVSWHKCEFPSTDELYTVCCGKDGFVYVGSRNFLWRGRDNQWEQLVRFELPVRMKDLCWFDNKLWLAYDYSLQMWDGEQLHQEIIHKGKKLSLCSPIDASDDMLLAAGSHEVWTFDGQDWYNIVPKF</sequence>